<keyword evidence="2" id="KW-1185">Reference proteome</keyword>
<name>A0A845B123_9SPHN</name>
<evidence type="ECO:0000313" key="2">
    <source>
        <dbReference type="Proteomes" id="UP000431922"/>
    </source>
</evidence>
<dbReference type="AlphaFoldDB" id="A0A845B123"/>
<sequence>MRIAIILPITAFALAGCGSENAEEKSVEEVVAEAREMEGPRPGQYETKTVLREFSVPGVPAQQAEMMKKQFAAGTDRTETFCLTKEQADKGFEDMVRSMGQMGENVTCTFAKFDTSGSKLDAALNCDGPGGTKMSMAMDGTVEPEQSEMTMTMNSSSTMMPGMEMTMVMDSRSRRIGECPA</sequence>
<dbReference type="RefSeq" id="WP_160754761.1">
    <property type="nucleotide sequence ID" value="NZ_WTYL01000001.1"/>
</dbReference>
<proteinExistence type="predicted"/>
<dbReference type="EMBL" id="WTYL01000001">
    <property type="protein sequence ID" value="MXP43117.1"/>
    <property type="molecule type" value="Genomic_DNA"/>
</dbReference>
<evidence type="ECO:0000313" key="1">
    <source>
        <dbReference type="EMBL" id="MXP43117.1"/>
    </source>
</evidence>
<comment type="caution">
    <text evidence="1">The sequence shown here is derived from an EMBL/GenBank/DDBJ whole genome shotgun (WGS) entry which is preliminary data.</text>
</comment>
<gene>
    <name evidence="1" type="ORF">GRI65_01450</name>
</gene>
<dbReference type="PROSITE" id="PS51257">
    <property type="entry name" value="PROKAR_LIPOPROTEIN"/>
    <property type="match status" value="1"/>
</dbReference>
<dbReference type="Proteomes" id="UP000431922">
    <property type="component" value="Unassembled WGS sequence"/>
</dbReference>
<accession>A0A845B123</accession>
<dbReference type="OrthoDB" id="7405484at2"/>
<dbReference type="Pfam" id="PF12276">
    <property type="entry name" value="DUF3617"/>
    <property type="match status" value="1"/>
</dbReference>
<protein>
    <submittedName>
        <fullName evidence="1">DUF3617 family protein</fullName>
    </submittedName>
</protein>
<organism evidence="1 2">
    <name type="scientific">Allopontixanthobacter sediminis</name>
    <dbReference type="NCBI Taxonomy" id="1689985"/>
    <lineage>
        <taxon>Bacteria</taxon>
        <taxon>Pseudomonadati</taxon>
        <taxon>Pseudomonadota</taxon>
        <taxon>Alphaproteobacteria</taxon>
        <taxon>Sphingomonadales</taxon>
        <taxon>Erythrobacteraceae</taxon>
        <taxon>Allopontixanthobacter</taxon>
    </lineage>
</organism>
<dbReference type="InterPro" id="IPR022061">
    <property type="entry name" value="DUF3617"/>
</dbReference>
<reference evidence="1 2" key="1">
    <citation type="submission" date="2019-12" db="EMBL/GenBank/DDBJ databases">
        <title>Genomic-based taxomic classification of the family Erythrobacteraceae.</title>
        <authorList>
            <person name="Xu L."/>
        </authorList>
    </citation>
    <scope>NUCLEOTIDE SEQUENCE [LARGE SCALE GENOMIC DNA]</scope>
    <source>
        <strain evidence="1 2">KCTC 42453</strain>
    </source>
</reference>